<dbReference type="RefSeq" id="WP_227897248.1">
    <property type="nucleotide sequence ID" value="NZ_CP099467.1"/>
</dbReference>
<sequence>MTAGTSTPADIDAVVAGTGIALLKSLPSRSSIQDRSPAGWGDFIRFASSEATLFTPVTQLND</sequence>
<dbReference type="Proteomes" id="UP001139158">
    <property type="component" value="Unassembled WGS sequence"/>
</dbReference>
<evidence type="ECO:0000313" key="2">
    <source>
        <dbReference type="Proteomes" id="UP001139158"/>
    </source>
</evidence>
<keyword evidence="2" id="KW-1185">Reference proteome</keyword>
<reference evidence="1" key="1">
    <citation type="submission" date="2021-10" db="EMBL/GenBank/DDBJ databases">
        <title>Novel species in genus Arthrobacter.</title>
        <authorList>
            <person name="Liu Y."/>
        </authorList>
    </citation>
    <scope>NUCLEOTIDE SEQUENCE</scope>
    <source>
        <strain evidence="1">Zg-Y453</strain>
    </source>
</reference>
<dbReference type="AlphaFoldDB" id="A0A9X1SD21"/>
<dbReference type="EMBL" id="JAJFZV010000018">
    <property type="protein sequence ID" value="MCC3299260.1"/>
    <property type="molecule type" value="Genomic_DNA"/>
</dbReference>
<protein>
    <submittedName>
        <fullName evidence="1">Uncharacterized protein</fullName>
    </submittedName>
</protein>
<name>A0A9X1SD21_9MICC</name>
<proteinExistence type="predicted"/>
<gene>
    <name evidence="1" type="ORF">LJ757_15830</name>
</gene>
<evidence type="ECO:0000313" key="1">
    <source>
        <dbReference type="EMBL" id="MCC3299260.1"/>
    </source>
</evidence>
<comment type="caution">
    <text evidence="1">The sequence shown here is derived from an EMBL/GenBank/DDBJ whole genome shotgun (WGS) entry which is preliminary data.</text>
</comment>
<organism evidence="1 2">
    <name type="scientific">Arthrobacter caoxuetaonis</name>
    <dbReference type="NCBI Taxonomy" id="2886935"/>
    <lineage>
        <taxon>Bacteria</taxon>
        <taxon>Bacillati</taxon>
        <taxon>Actinomycetota</taxon>
        <taxon>Actinomycetes</taxon>
        <taxon>Micrococcales</taxon>
        <taxon>Micrococcaceae</taxon>
        <taxon>Arthrobacter</taxon>
    </lineage>
</organism>
<accession>A0A9X1SD21</accession>